<feature type="compositionally biased region" description="Polar residues" evidence="4">
    <location>
        <begin position="172"/>
        <end position="182"/>
    </location>
</feature>
<dbReference type="Proteomes" id="UP000518266">
    <property type="component" value="Unassembled WGS sequence"/>
</dbReference>
<dbReference type="Pfam" id="PF02827">
    <property type="entry name" value="PKI"/>
    <property type="match status" value="1"/>
</dbReference>
<feature type="region of interest" description="Disordered" evidence="4">
    <location>
        <begin position="41"/>
        <end position="75"/>
    </location>
</feature>
<proteinExistence type="inferred from homology"/>
<evidence type="ECO:0000256" key="4">
    <source>
        <dbReference type="SAM" id="MobiDB-lite"/>
    </source>
</evidence>
<evidence type="ECO:0000313" key="5">
    <source>
        <dbReference type="EMBL" id="KAF3833606.1"/>
    </source>
</evidence>
<dbReference type="PANTHER" id="PTHR15416">
    <property type="entry name" value="CAMP-DEPENDENT PROTEIN KINASE INHIBITOR/PKI"/>
    <property type="match status" value="1"/>
</dbReference>
<dbReference type="AlphaFoldDB" id="A0A7J5X9B7"/>
<feature type="region of interest" description="Disordered" evidence="4">
    <location>
        <begin position="155"/>
        <end position="182"/>
    </location>
</feature>
<feature type="compositionally biased region" description="Basic residues" evidence="4">
    <location>
        <begin position="50"/>
        <end position="67"/>
    </location>
</feature>
<comment type="similarity">
    <text evidence="2">Belongs to the PKI family.</text>
</comment>
<keyword evidence="3" id="KW-0649">Protein kinase inhibitor</keyword>
<dbReference type="OrthoDB" id="6380180at2759"/>
<dbReference type="EMBL" id="JAAKFY010000026">
    <property type="protein sequence ID" value="KAF3833606.1"/>
    <property type="molecule type" value="Genomic_DNA"/>
</dbReference>
<gene>
    <name evidence="5" type="ORF">F7725_024810</name>
</gene>
<evidence type="ECO:0000256" key="3">
    <source>
        <dbReference type="ARBA" id="ARBA00023013"/>
    </source>
</evidence>
<dbReference type="GO" id="GO:0004862">
    <property type="term" value="F:cAMP-dependent protein kinase inhibitor activity"/>
    <property type="evidence" value="ECO:0007669"/>
    <property type="project" value="InterPro"/>
</dbReference>
<keyword evidence="6" id="KW-1185">Reference proteome</keyword>
<evidence type="ECO:0000256" key="2">
    <source>
        <dbReference type="ARBA" id="ARBA00006393"/>
    </source>
</evidence>
<evidence type="ECO:0000313" key="6">
    <source>
        <dbReference type="Proteomes" id="UP000518266"/>
    </source>
</evidence>
<name>A0A7J5X9B7_DISMA</name>
<feature type="non-terminal residue" evidence="5">
    <location>
        <position position="1"/>
    </location>
</feature>
<reference evidence="5 6" key="1">
    <citation type="submission" date="2020-03" db="EMBL/GenBank/DDBJ databases">
        <title>Dissostichus mawsoni Genome sequencing and assembly.</title>
        <authorList>
            <person name="Park H."/>
        </authorList>
    </citation>
    <scope>NUCLEOTIDE SEQUENCE [LARGE SCALE GENOMIC DNA]</scope>
    <source>
        <strain evidence="5">DM0001</strain>
        <tissue evidence="5">Muscle</tissue>
    </source>
</reference>
<accession>A0A7J5X9B7</accession>
<evidence type="ECO:0000256" key="1">
    <source>
        <dbReference type="ARBA" id="ARBA00002844"/>
    </source>
</evidence>
<comment type="caution">
    <text evidence="5">The sequence shown here is derived from an EMBL/GenBank/DDBJ whole genome shotgun (WGS) entry which is preliminary data.</text>
</comment>
<protein>
    <submittedName>
        <fullName evidence="5">Uncharacterized protein</fullName>
    </submittedName>
</protein>
<dbReference type="InterPro" id="IPR004171">
    <property type="entry name" value="cAMP_dep_PKI"/>
</dbReference>
<sequence>MDFATSGRSGRRNALPDILGSPAGVNPGDLPLKLAEMTLKGNMFLEGPSPRRRRGLQRRPRARRGMRDRRDRREDDLQRLPERRDELQREGLWRVGLFEKQLSSTRETELPEDQHSRRHLAMTQCYICQEMNLNFGRAFPAAYVRRLNSRGSDTTAKMCLESPKKKKEMAAQSPSASQHGEP</sequence>
<comment type="function">
    <text evidence="1">Extremely potent competitive inhibitor of cAMP-dependent protein kinase activity, this protein interacts with the catalytic subunit of the enzyme after the cAMP-induced dissociation of its regulatory chains.</text>
</comment>
<feature type="region of interest" description="Disordered" evidence="4">
    <location>
        <begin position="1"/>
        <end position="28"/>
    </location>
</feature>
<organism evidence="5 6">
    <name type="scientific">Dissostichus mawsoni</name>
    <name type="common">Antarctic cod</name>
    <dbReference type="NCBI Taxonomy" id="36200"/>
    <lineage>
        <taxon>Eukaryota</taxon>
        <taxon>Metazoa</taxon>
        <taxon>Chordata</taxon>
        <taxon>Craniata</taxon>
        <taxon>Vertebrata</taxon>
        <taxon>Euteleostomi</taxon>
        <taxon>Actinopterygii</taxon>
        <taxon>Neopterygii</taxon>
        <taxon>Teleostei</taxon>
        <taxon>Neoteleostei</taxon>
        <taxon>Acanthomorphata</taxon>
        <taxon>Eupercaria</taxon>
        <taxon>Perciformes</taxon>
        <taxon>Notothenioidei</taxon>
        <taxon>Nototheniidae</taxon>
        <taxon>Dissostichus</taxon>
    </lineage>
</organism>